<dbReference type="RefSeq" id="WP_229803313.1">
    <property type="nucleotide sequence ID" value="NZ_BMXS01000004.1"/>
</dbReference>
<organism evidence="2 3">
    <name type="scientific">Litchfieldella qijiaojingensis</name>
    <dbReference type="NCBI Taxonomy" id="980347"/>
    <lineage>
        <taxon>Bacteria</taxon>
        <taxon>Pseudomonadati</taxon>
        <taxon>Pseudomonadota</taxon>
        <taxon>Gammaproteobacteria</taxon>
        <taxon>Oceanospirillales</taxon>
        <taxon>Halomonadaceae</taxon>
        <taxon>Litchfieldella</taxon>
    </lineage>
</organism>
<dbReference type="EMBL" id="BMXS01000004">
    <property type="protein sequence ID" value="GGX87323.1"/>
    <property type="molecule type" value="Genomic_DNA"/>
</dbReference>
<keyword evidence="3" id="KW-1185">Reference proteome</keyword>
<gene>
    <name evidence="2" type="ORF">GCM10007160_13330</name>
</gene>
<dbReference type="InterPro" id="IPR005119">
    <property type="entry name" value="LysR_subst-bd"/>
</dbReference>
<name>A0ABQ2YKJ5_9GAMM</name>
<sequence>MLRQPDMVGRVRIGVPDDYVMRFLPGILKSFSETWPLVDVEVQCAPSSELLNRQKGSLDLSIVTREVGHEIGEILRQDETVSQGWPFRHG</sequence>
<dbReference type="SUPFAM" id="SSF53850">
    <property type="entry name" value="Periplasmic binding protein-like II"/>
    <property type="match status" value="1"/>
</dbReference>
<dbReference type="Pfam" id="PF03466">
    <property type="entry name" value="LysR_substrate"/>
    <property type="match status" value="1"/>
</dbReference>
<proteinExistence type="predicted"/>
<evidence type="ECO:0000259" key="1">
    <source>
        <dbReference type="Pfam" id="PF03466"/>
    </source>
</evidence>
<dbReference type="Gene3D" id="3.40.190.10">
    <property type="entry name" value="Periplasmic binding protein-like II"/>
    <property type="match status" value="1"/>
</dbReference>
<feature type="domain" description="LysR substrate-binding" evidence="1">
    <location>
        <begin position="9"/>
        <end position="67"/>
    </location>
</feature>
<dbReference type="Proteomes" id="UP000653056">
    <property type="component" value="Unassembled WGS sequence"/>
</dbReference>
<protein>
    <recommendedName>
        <fullName evidence="1">LysR substrate-binding domain-containing protein</fullName>
    </recommendedName>
</protein>
<comment type="caution">
    <text evidence="2">The sequence shown here is derived from an EMBL/GenBank/DDBJ whole genome shotgun (WGS) entry which is preliminary data.</text>
</comment>
<evidence type="ECO:0000313" key="2">
    <source>
        <dbReference type="EMBL" id="GGX87323.1"/>
    </source>
</evidence>
<accession>A0ABQ2YKJ5</accession>
<reference evidence="3" key="1">
    <citation type="journal article" date="2019" name="Int. J. Syst. Evol. Microbiol.">
        <title>The Global Catalogue of Microorganisms (GCM) 10K type strain sequencing project: providing services to taxonomists for standard genome sequencing and annotation.</title>
        <authorList>
            <consortium name="The Broad Institute Genomics Platform"/>
            <consortium name="The Broad Institute Genome Sequencing Center for Infectious Disease"/>
            <person name="Wu L."/>
            <person name="Ma J."/>
        </authorList>
    </citation>
    <scope>NUCLEOTIDE SEQUENCE [LARGE SCALE GENOMIC DNA]</scope>
    <source>
        <strain evidence="3">KCTC 22228</strain>
    </source>
</reference>
<evidence type="ECO:0000313" key="3">
    <source>
        <dbReference type="Proteomes" id="UP000653056"/>
    </source>
</evidence>